<feature type="non-terminal residue" evidence="2">
    <location>
        <position position="184"/>
    </location>
</feature>
<feature type="transmembrane region" description="Helical" evidence="1">
    <location>
        <begin position="18"/>
        <end position="38"/>
    </location>
</feature>
<organism evidence="2 3">
    <name type="scientific">Pristionchus mayeri</name>
    <dbReference type="NCBI Taxonomy" id="1317129"/>
    <lineage>
        <taxon>Eukaryota</taxon>
        <taxon>Metazoa</taxon>
        <taxon>Ecdysozoa</taxon>
        <taxon>Nematoda</taxon>
        <taxon>Chromadorea</taxon>
        <taxon>Rhabditida</taxon>
        <taxon>Rhabditina</taxon>
        <taxon>Diplogasteromorpha</taxon>
        <taxon>Diplogasteroidea</taxon>
        <taxon>Neodiplogasteridae</taxon>
        <taxon>Pristionchus</taxon>
    </lineage>
</organism>
<evidence type="ECO:0000313" key="2">
    <source>
        <dbReference type="EMBL" id="GMR36452.1"/>
    </source>
</evidence>
<keyword evidence="1" id="KW-0812">Transmembrane</keyword>
<evidence type="ECO:0000313" key="3">
    <source>
        <dbReference type="Proteomes" id="UP001328107"/>
    </source>
</evidence>
<name>A0AAN5CB16_9BILA</name>
<accession>A0AAN5CB16</accession>
<gene>
    <name evidence="2" type="ORF">PMAYCL1PPCAC_06647</name>
</gene>
<comment type="caution">
    <text evidence="2">The sequence shown here is derived from an EMBL/GenBank/DDBJ whole genome shotgun (WGS) entry which is preliminary data.</text>
</comment>
<dbReference type="EMBL" id="BTRK01000002">
    <property type="protein sequence ID" value="GMR36452.1"/>
    <property type="molecule type" value="Genomic_DNA"/>
</dbReference>
<dbReference type="AlphaFoldDB" id="A0AAN5CB16"/>
<sequence length="184" mass="20536">MDGSTPSLFILSRTASSWIPILTILKYFVYLGSSFITIRPSFTPTSSTLVSSSVPSFSSRVSSTSFFSSATVFFSSAVTVSLFFSPSSIDTPCSCNPFSFSSLLIPPHLSLDESQLHFCLVQSHLSPNESFFSFLRHFPQPFTHPHYHSIHNCHQTTSIECSHLIQTDIRSDEREIRLCHSSLL</sequence>
<keyword evidence="1" id="KW-0472">Membrane</keyword>
<protein>
    <submittedName>
        <fullName evidence="2">Uncharacterized protein</fullName>
    </submittedName>
</protein>
<proteinExistence type="predicted"/>
<evidence type="ECO:0000256" key="1">
    <source>
        <dbReference type="SAM" id="Phobius"/>
    </source>
</evidence>
<dbReference type="Proteomes" id="UP001328107">
    <property type="component" value="Unassembled WGS sequence"/>
</dbReference>
<reference evidence="3" key="1">
    <citation type="submission" date="2022-10" db="EMBL/GenBank/DDBJ databases">
        <title>Genome assembly of Pristionchus species.</title>
        <authorList>
            <person name="Yoshida K."/>
            <person name="Sommer R.J."/>
        </authorList>
    </citation>
    <scope>NUCLEOTIDE SEQUENCE [LARGE SCALE GENOMIC DNA]</scope>
    <source>
        <strain evidence="3">RS5460</strain>
    </source>
</reference>
<keyword evidence="1" id="KW-1133">Transmembrane helix</keyword>
<keyword evidence="3" id="KW-1185">Reference proteome</keyword>